<dbReference type="EMBL" id="JAUKWQ010000001">
    <property type="protein sequence ID" value="MDO1581192.1"/>
    <property type="molecule type" value="Genomic_DNA"/>
</dbReference>
<gene>
    <name evidence="3" type="ORF">Q2T52_03705</name>
</gene>
<dbReference type="SUPFAM" id="SSF51735">
    <property type="entry name" value="NAD(P)-binding Rossmann-fold domains"/>
    <property type="match status" value="1"/>
</dbReference>
<dbReference type="EC" id="1.-.-.-" evidence="3"/>
<dbReference type="Proteomes" id="UP001169006">
    <property type="component" value="Unassembled WGS sequence"/>
</dbReference>
<dbReference type="Gene3D" id="3.40.50.720">
    <property type="entry name" value="NAD(P)-binding Rossmann-like Domain"/>
    <property type="match status" value="1"/>
</dbReference>
<dbReference type="InterPro" id="IPR020904">
    <property type="entry name" value="Sc_DH/Rdtase_CS"/>
</dbReference>
<keyword evidence="2 3" id="KW-0560">Oxidoreductase</keyword>
<proteinExistence type="inferred from homology"/>
<keyword evidence="4" id="KW-1185">Reference proteome</keyword>
<dbReference type="PANTHER" id="PTHR43639">
    <property type="entry name" value="OXIDOREDUCTASE, SHORT-CHAIN DEHYDROGENASE/REDUCTASE FAMILY (AFU_ORTHOLOGUE AFUA_5G02870)"/>
    <property type="match status" value="1"/>
</dbReference>
<comment type="caution">
    <text evidence="3">The sequence shown here is derived from an EMBL/GenBank/DDBJ whole genome shotgun (WGS) entry which is preliminary data.</text>
</comment>
<evidence type="ECO:0000313" key="4">
    <source>
        <dbReference type="Proteomes" id="UP001169006"/>
    </source>
</evidence>
<name>A0ABT8SS00_9HYPH</name>
<dbReference type="GO" id="GO:0016491">
    <property type="term" value="F:oxidoreductase activity"/>
    <property type="evidence" value="ECO:0007669"/>
    <property type="project" value="UniProtKB-KW"/>
</dbReference>
<dbReference type="Pfam" id="PF13561">
    <property type="entry name" value="adh_short_C2"/>
    <property type="match status" value="1"/>
</dbReference>
<dbReference type="PROSITE" id="PS00061">
    <property type="entry name" value="ADH_SHORT"/>
    <property type="match status" value="1"/>
</dbReference>
<dbReference type="InterPro" id="IPR036291">
    <property type="entry name" value="NAD(P)-bd_dom_sf"/>
</dbReference>
<accession>A0ABT8SS00</accession>
<evidence type="ECO:0000313" key="3">
    <source>
        <dbReference type="EMBL" id="MDO1581192.1"/>
    </source>
</evidence>
<protein>
    <submittedName>
        <fullName evidence="3">SDR family oxidoreductase</fullName>
        <ecNumber evidence="3">1.-.-.-</ecNumber>
    </submittedName>
</protein>
<dbReference type="PANTHER" id="PTHR43639:SF1">
    <property type="entry name" value="SHORT-CHAIN DEHYDROGENASE_REDUCTASE FAMILY PROTEIN"/>
    <property type="match status" value="1"/>
</dbReference>
<dbReference type="PRINTS" id="PR00080">
    <property type="entry name" value="SDRFAMILY"/>
</dbReference>
<sequence length="260" mass="27282">MEESVTALPLGFADLSGRGVVITGGGSGIGAALTEGFVRAGAKVAFIDINEEASLSLVERLSADAIHRPLFLHADLRDMDAAKAAIGEAASHLGGLGVLVNNAALDDRHEFLEVTEEIWDANQTINLKQMFFCAQAAAPYLIADGHGAIVNFSSISFMLNMGGMPSYTTAKAGILGLTKSLAGRLGPDGVRVNAILPGMIVTERQKRLWLTDEGIAAMVDRQCLKRSLTAEDVLGPCLFLASRASAGMTAQWITVDGGVL</sequence>
<evidence type="ECO:0000256" key="1">
    <source>
        <dbReference type="ARBA" id="ARBA00006484"/>
    </source>
</evidence>
<dbReference type="PRINTS" id="PR00081">
    <property type="entry name" value="GDHRDH"/>
</dbReference>
<reference evidence="3" key="2">
    <citation type="submission" date="2023-07" db="EMBL/GenBank/DDBJ databases">
        <authorList>
            <person name="Sun H."/>
        </authorList>
    </citation>
    <scope>NUCLEOTIDE SEQUENCE</scope>
    <source>
        <strain evidence="3">05753</strain>
    </source>
</reference>
<evidence type="ECO:0000256" key="2">
    <source>
        <dbReference type="ARBA" id="ARBA00023002"/>
    </source>
</evidence>
<dbReference type="CDD" id="cd05233">
    <property type="entry name" value="SDR_c"/>
    <property type="match status" value="1"/>
</dbReference>
<dbReference type="InterPro" id="IPR002347">
    <property type="entry name" value="SDR_fam"/>
</dbReference>
<organism evidence="3 4">
    <name type="scientific">Rhizobium oryzicola</name>
    <dbReference type="NCBI Taxonomy" id="1232668"/>
    <lineage>
        <taxon>Bacteria</taxon>
        <taxon>Pseudomonadati</taxon>
        <taxon>Pseudomonadota</taxon>
        <taxon>Alphaproteobacteria</taxon>
        <taxon>Hyphomicrobiales</taxon>
        <taxon>Rhizobiaceae</taxon>
        <taxon>Rhizobium/Agrobacterium group</taxon>
        <taxon>Rhizobium</taxon>
    </lineage>
</organism>
<comment type="similarity">
    <text evidence="1">Belongs to the short-chain dehydrogenases/reductases (SDR) family.</text>
</comment>
<reference evidence="3" key="1">
    <citation type="journal article" date="2015" name="Int. J. Syst. Evol. Microbiol.">
        <title>Rhizobium oryzicola sp. nov., potential plant-growth-promoting endophytic bacteria isolated from rice roots.</title>
        <authorList>
            <person name="Zhang X.X."/>
            <person name="Gao J.S."/>
            <person name="Cao Y.H."/>
            <person name="Sheirdil R.A."/>
            <person name="Wang X.C."/>
            <person name="Zhang L."/>
        </authorList>
    </citation>
    <scope>NUCLEOTIDE SEQUENCE</scope>
    <source>
        <strain evidence="3">05753</strain>
    </source>
</reference>
<dbReference type="RefSeq" id="WP_302075318.1">
    <property type="nucleotide sequence ID" value="NZ_JAUKWQ010000001.1"/>
</dbReference>